<keyword evidence="2" id="KW-0436">Ligase</keyword>
<dbReference type="EC" id="6.5.1.8" evidence="1"/>
<feature type="binding site" evidence="9">
    <location>
        <begin position="434"/>
        <end position="437"/>
    </location>
    <ligand>
        <name>GMP</name>
        <dbReference type="ChEBI" id="CHEBI:58115"/>
    </ligand>
</feature>
<dbReference type="AlphaFoldDB" id="A0A8E2F9W6"/>
<dbReference type="SUPFAM" id="SSF103365">
    <property type="entry name" value="Hypothetical protein PH1602"/>
    <property type="match status" value="1"/>
</dbReference>
<proteinExistence type="predicted"/>
<evidence type="ECO:0000256" key="6">
    <source>
        <dbReference type="ARBA" id="ARBA00023211"/>
    </source>
</evidence>
<dbReference type="Gene3D" id="3.90.1860.10">
    <property type="entry name" value="tRNA-splicing ligase RtcB"/>
    <property type="match status" value="2"/>
</dbReference>
<keyword evidence="12" id="KW-1185">Reference proteome</keyword>
<sequence>MPATRITIALNVKQSQKAPLLLPASASLNPSSPNSCHFLVVKATQSKLRLKKVSRILVAGTGQEFCAESGWKDALKDDVTLLSSASEEYVGVRKENALRDQANPHCTISILAQRVPVDQLSITQLETTAHTLPRLIHATAQPTYTLARSFLLVQYLCQGWIHLPLIRGDIECGMTWWLRGLEGPWRRQSDRKEWLANGKECSSAGEQWDSALGTIGAGNHFAEIQVVESSSMTSGGGLGLYEDEVVLLVHSGSRGYGGHVLEKYTSMEEYMKEHDKACRWAKSNRDLIALRFLSCLEPGEETWEIGCNPPTEDLNHEIVSQARARIQERKVVDIWHNNVERIEWPLGPPSTTIAGLFLEEKTSSLSLDTDHGTPQKDYMYIHRKGAAPTYNPSTSLPLSILPLPGSRGTPTIMLRPLFSEATSWGFKSALSLAHGPGRSMSRAKALSSLSQKYKNPDVLLQPNSASQSQGGPNEQDLVWEEAPEAYKDVYAVCDDLVREGVAEVIGWCRARVSYRVRNDLG</sequence>
<evidence type="ECO:0000313" key="11">
    <source>
        <dbReference type="EMBL" id="OCL12960.1"/>
    </source>
</evidence>
<dbReference type="GO" id="GO:0046872">
    <property type="term" value="F:metal ion binding"/>
    <property type="evidence" value="ECO:0007669"/>
    <property type="project" value="UniProtKB-KW"/>
</dbReference>
<dbReference type="Proteomes" id="UP000250140">
    <property type="component" value="Unassembled WGS sequence"/>
</dbReference>
<dbReference type="PANTHER" id="PTHR11118">
    <property type="entry name" value="RNA-SPLICING LIGASE RTCB HOMOLOG"/>
    <property type="match status" value="1"/>
</dbReference>
<evidence type="ECO:0000313" key="12">
    <source>
        <dbReference type="Proteomes" id="UP000250140"/>
    </source>
</evidence>
<evidence type="ECO:0000256" key="10">
    <source>
        <dbReference type="PIRSR" id="PIRSR601233-3"/>
    </source>
</evidence>
<comment type="catalytic activity">
    <reaction evidence="7">
        <text>a 3'-end 3'-phospho-ribonucleotide-RNA + a 5'-end dephospho-ribonucleoside-RNA + GTP = a ribonucleotidyl-ribonucleotide-RNA + GMP + diphosphate</text>
        <dbReference type="Rhea" id="RHEA:68076"/>
        <dbReference type="Rhea" id="RHEA-COMP:10463"/>
        <dbReference type="Rhea" id="RHEA-COMP:13936"/>
        <dbReference type="Rhea" id="RHEA-COMP:17355"/>
        <dbReference type="ChEBI" id="CHEBI:33019"/>
        <dbReference type="ChEBI" id="CHEBI:37565"/>
        <dbReference type="ChEBI" id="CHEBI:58115"/>
        <dbReference type="ChEBI" id="CHEBI:83062"/>
        <dbReference type="ChEBI" id="CHEBI:138284"/>
        <dbReference type="ChEBI" id="CHEBI:173118"/>
        <dbReference type="EC" id="6.5.1.8"/>
    </reaction>
</comment>
<evidence type="ECO:0000256" key="7">
    <source>
        <dbReference type="ARBA" id="ARBA00047746"/>
    </source>
</evidence>
<dbReference type="GO" id="GO:0003972">
    <property type="term" value="F:RNA ligase (ATP) activity"/>
    <property type="evidence" value="ECO:0007669"/>
    <property type="project" value="TreeGrafter"/>
</dbReference>
<name>A0A8E2F9W6_9PEZI</name>
<dbReference type="GO" id="GO:0005525">
    <property type="term" value="F:GTP binding"/>
    <property type="evidence" value="ECO:0007669"/>
    <property type="project" value="UniProtKB-KW"/>
</dbReference>
<keyword evidence="5 9" id="KW-0342">GTP-binding</keyword>
<dbReference type="InterPro" id="IPR036025">
    <property type="entry name" value="RtcB-like_sf"/>
</dbReference>
<dbReference type="PANTHER" id="PTHR11118:SF1">
    <property type="entry name" value="RNA-SPLICING LIGASE RTCB HOMOLOG"/>
    <property type="match status" value="1"/>
</dbReference>
<keyword evidence="4 9" id="KW-0547">Nucleotide-binding</keyword>
<dbReference type="GO" id="GO:0006396">
    <property type="term" value="P:RNA processing"/>
    <property type="evidence" value="ECO:0007669"/>
    <property type="project" value="InterPro"/>
</dbReference>
<gene>
    <name evidence="11" type="ORF">AOQ84DRAFT_429617</name>
</gene>
<organism evidence="11 12">
    <name type="scientific">Glonium stellatum</name>
    <dbReference type="NCBI Taxonomy" id="574774"/>
    <lineage>
        <taxon>Eukaryota</taxon>
        <taxon>Fungi</taxon>
        <taxon>Dikarya</taxon>
        <taxon>Ascomycota</taxon>
        <taxon>Pezizomycotina</taxon>
        <taxon>Dothideomycetes</taxon>
        <taxon>Pleosporomycetidae</taxon>
        <taxon>Gloniales</taxon>
        <taxon>Gloniaceae</taxon>
        <taxon>Glonium</taxon>
    </lineage>
</organism>
<evidence type="ECO:0000256" key="2">
    <source>
        <dbReference type="ARBA" id="ARBA00022598"/>
    </source>
</evidence>
<accession>A0A8E2F9W6</accession>
<evidence type="ECO:0000256" key="1">
    <source>
        <dbReference type="ARBA" id="ARBA00012726"/>
    </source>
</evidence>
<comment type="cofactor">
    <cofactor evidence="10">
        <name>Mn(2+)</name>
        <dbReference type="ChEBI" id="CHEBI:29035"/>
    </cofactor>
    <text evidence="10">Binds 2 manganese ions per subunit.</text>
</comment>
<keyword evidence="3 10" id="KW-0479">Metal-binding</keyword>
<dbReference type="OrthoDB" id="10249697at2759"/>
<feature type="active site" description="GMP-histidine intermediate" evidence="8">
    <location>
        <position position="434"/>
    </location>
</feature>
<feature type="binding site" evidence="10">
    <location>
        <position position="220"/>
    </location>
    <ligand>
        <name>Mn(2+)</name>
        <dbReference type="ChEBI" id="CHEBI:29035"/>
        <label>1</label>
    </ligand>
</feature>
<dbReference type="Pfam" id="PF01139">
    <property type="entry name" value="RtcB"/>
    <property type="match status" value="2"/>
</dbReference>
<evidence type="ECO:0000256" key="5">
    <source>
        <dbReference type="ARBA" id="ARBA00023134"/>
    </source>
</evidence>
<dbReference type="GO" id="GO:0170057">
    <property type="term" value="F:RNA ligase (GTP) activity"/>
    <property type="evidence" value="ECO:0007669"/>
    <property type="project" value="UniProtKB-EC"/>
</dbReference>
<keyword evidence="6 10" id="KW-0464">Manganese</keyword>
<evidence type="ECO:0000256" key="3">
    <source>
        <dbReference type="ARBA" id="ARBA00022723"/>
    </source>
</evidence>
<evidence type="ECO:0000256" key="8">
    <source>
        <dbReference type="PIRSR" id="PIRSR601233-1"/>
    </source>
</evidence>
<feature type="binding site" evidence="10">
    <location>
        <position position="250"/>
    </location>
    <ligand>
        <name>Mn(2+)</name>
        <dbReference type="ChEBI" id="CHEBI:29035"/>
        <label>2</label>
    </ligand>
</feature>
<reference evidence="11 12" key="1">
    <citation type="journal article" date="2016" name="Nat. Commun.">
        <title>Ectomycorrhizal ecology is imprinted in the genome of the dominant symbiotic fungus Cenococcum geophilum.</title>
        <authorList>
            <consortium name="DOE Joint Genome Institute"/>
            <person name="Peter M."/>
            <person name="Kohler A."/>
            <person name="Ohm R.A."/>
            <person name="Kuo A."/>
            <person name="Krutzmann J."/>
            <person name="Morin E."/>
            <person name="Arend M."/>
            <person name="Barry K.W."/>
            <person name="Binder M."/>
            <person name="Choi C."/>
            <person name="Clum A."/>
            <person name="Copeland A."/>
            <person name="Grisel N."/>
            <person name="Haridas S."/>
            <person name="Kipfer T."/>
            <person name="LaButti K."/>
            <person name="Lindquist E."/>
            <person name="Lipzen A."/>
            <person name="Maire R."/>
            <person name="Meier B."/>
            <person name="Mihaltcheva S."/>
            <person name="Molinier V."/>
            <person name="Murat C."/>
            <person name="Poggeler S."/>
            <person name="Quandt C.A."/>
            <person name="Sperisen C."/>
            <person name="Tritt A."/>
            <person name="Tisserant E."/>
            <person name="Crous P.W."/>
            <person name="Henrissat B."/>
            <person name="Nehls U."/>
            <person name="Egli S."/>
            <person name="Spatafora J.W."/>
            <person name="Grigoriev I.V."/>
            <person name="Martin F.M."/>
        </authorList>
    </citation>
    <scope>NUCLEOTIDE SEQUENCE [LARGE SCALE GENOMIC DNA]</scope>
    <source>
        <strain evidence="11 12">CBS 207.34</strain>
    </source>
</reference>
<feature type="binding site" evidence="9">
    <location>
        <begin position="219"/>
        <end position="223"/>
    </location>
    <ligand>
        <name>GMP</name>
        <dbReference type="ChEBI" id="CHEBI:58115"/>
    </ligand>
</feature>
<dbReference type="EMBL" id="KV748806">
    <property type="protein sequence ID" value="OCL12960.1"/>
    <property type="molecule type" value="Genomic_DNA"/>
</dbReference>
<evidence type="ECO:0000256" key="4">
    <source>
        <dbReference type="ARBA" id="ARBA00022741"/>
    </source>
</evidence>
<protein>
    <recommendedName>
        <fullName evidence="1">3'-phosphate/5'-hydroxy nucleic acid ligase</fullName>
        <ecNumber evidence="1">6.5.1.8</ecNumber>
    </recommendedName>
</protein>
<evidence type="ECO:0000256" key="9">
    <source>
        <dbReference type="PIRSR" id="PIRSR601233-2"/>
    </source>
</evidence>
<dbReference type="InterPro" id="IPR001233">
    <property type="entry name" value="RtcB"/>
</dbReference>